<dbReference type="InterPro" id="IPR005467">
    <property type="entry name" value="His_kinase_dom"/>
</dbReference>
<dbReference type="PROSITE" id="PS50109">
    <property type="entry name" value="HIS_KIN"/>
    <property type="match status" value="1"/>
</dbReference>
<evidence type="ECO:0000313" key="14">
    <source>
        <dbReference type="Proteomes" id="UP000646579"/>
    </source>
</evidence>
<comment type="similarity">
    <text evidence="2">In the N-terminal section; belongs to the phytochrome family.</text>
</comment>
<dbReference type="InterPro" id="IPR050351">
    <property type="entry name" value="BphY/WalK/GraS-like"/>
</dbReference>
<dbReference type="InterPro" id="IPR004358">
    <property type="entry name" value="Sig_transdc_His_kin-like_C"/>
</dbReference>
<dbReference type="Pfam" id="PF00512">
    <property type="entry name" value="HisKA"/>
    <property type="match status" value="1"/>
</dbReference>
<dbReference type="RefSeq" id="WP_189427318.1">
    <property type="nucleotide sequence ID" value="NZ_BMZE01000005.1"/>
</dbReference>
<organism evidence="13 14">
    <name type="scientific">Devosia pacifica</name>
    <dbReference type="NCBI Taxonomy" id="1335967"/>
    <lineage>
        <taxon>Bacteria</taxon>
        <taxon>Pseudomonadati</taxon>
        <taxon>Pseudomonadota</taxon>
        <taxon>Alphaproteobacteria</taxon>
        <taxon>Hyphomicrobiales</taxon>
        <taxon>Devosiaceae</taxon>
        <taxon>Devosia</taxon>
    </lineage>
</organism>
<evidence type="ECO:0000256" key="7">
    <source>
        <dbReference type="ARBA" id="ARBA00022679"/>
    </source>
</evidence>
<dbReference type="GO" id="GO:0007234">
    <property type="term" value="P:osmosensory signaling via phosphorelay pathway"/>
    <property type="evidence" value="ECO:0007669"/>
    <property type="project" value="TreeGrafter"/>
</dbReference>
<keyword evidence="6" id="KW-0716">Sensory transduction</keyword>
<dbReference type="InterPro" id="IPR016132">
    <property type="entry name" value="Phyto_chromo_attachment"/>
</dbReference>
<feature type="domain" description="Histidine kinase" evidence="12">
    <location>
        <begin position="508"/>
        <end position="721"/>
    </location>
</feature>
<dbReference type="PANTHER" id="PTHR42878">
    <property type="entry name" value="TWO-COMPONENT HISTIDINE KINASE"/>
    <property type="match status" value="1"/>
</dbReference>
<dbReference type="InterPro" id="IPR003594">
    <property type="entry name" value="HATPase_dom"/>
</dbReference>
<reference evidence="13" key="2">
    <citation type="submission" date="2020-09" db="EMBL/GenBank/DDBJ databases">
        <authorList>
            <person name="Sun Q."/>
            <person name="Kim S."/>
        </authorList>
    </citation>
    <scope>NUCLEOTIDE SEQUENCE</scope>
    <source>
        <strain evidence="13">KCTC 32437</strain>
    </source>
</reference>
<dbReference type="GO" id="GO:0000156">
    <property type="term" value="F:phosphorelay response regulator activity"/>
    <property type="evidence" value="ECO:0007669"/>
    <property type="project" value="TreeGrafter"/>
</dbReference>
<dbReference type="PANTHER" id="PTHR42878:SF15">
    <property type="entry name" value="BACTERIOPHYTOCHROME"/>
    <property type="match status" value="1"/>
</dbReference>
<dbReference type="Pfam" id="PF01590">
    <property type="entry name" value="GAF"/>
    <property type="match status" value="1"/>
</dbReference>
<dbReference type="Pfam" id="PF00360">
    <property type="entry name" value="PHY"/>
    <property type="match status" value="1"/>
</dbReference>
<dbReference type="InterPro" id="IPR043150">
    <property type="entry name" value="Phytochrome_PHY_sf"/>
</dbReference>
<dbReference type="EC" id="2.7.13.3" evidence="3"/>
<keyword evidence="10" id="KW-0675">Receptor</keyword>
<feature type="domain" description="Phytochrome chromophore attachment site" evidence="11">
    <location>
        <begin position="129"/>
        <end position="287"/>
    </location>
</feature>
<dbReference type="SMART" id="SM00388">
    <property type="entry name" value="HisKA"/>
    <property type="match status" value="1"/>
</dbReference>
<evidence type="ECO:0000256" key="10">
    <source>
        <dbReference type="ARBA" id="ARBA00023170"/>
    </source>
</evidence>
<evidence type="ECO:0000256" key="2">
    <source>
        <dbReference type="ARBA" id="ARBA00006402"/>
    </source>
</evidence>
<dbReference type="InterPro" id="IPR035965">
    <property type="entry name" value="PAS-like_dom_sf"/>
</dbReference>
<evidence type="ECO:0000259" key="11">
    <source>
        <dbReference type="PROSITE" id="PS50046"/>
    </source>
</evidence>
<proteinExistence type="inferred from homology"/>
<dbReference type="SUPFAM" id="SSF47384">
    <property type="entry name" value="Homodimeric domain of signal transducing histidine kinase"/>
    <property type="match status" value="1"/>
</dbReference>
<comment type="caution">
    <text evidence="13">The sequence shown here is derived from an EMBL/GenBank/DDBJ whole genome shotgun (WGS) entry which is preliminary data.</text>
</comment>
<evidence type="ECO:0000313" key="13">
    <source>
        <dbReference type="EMBL" id="GHA37884.1"/>
    </source>
</evidence>
<dbReference type="InterPro" id="IPR036890">
    <property type="entry name" value="HATPase_C_sf"/>
</dbReference>
<dbReference type="SMART" id="SM00387">
    <property type="entry name" value="HATPase_c"/>
    <property type="match status" value="1"/>
</dbReference>
<dbReference type="SUPFAM" id="SSF55874">
    <property type="entry name" value="ATPase domain of HSP90 chaperone/DNA topoisomerase II/histidine kinase"/>
    <property type="match status" value="1"/>
</dbReference>
<dbReference type="Proteomes" id="UP000646579">
    <property type="component" value="Unassembled WGS sequence"/>
</dbReference>
<gene>
    <name evidence="13" type="ORF">GCM10007989_37220</name>
</gene>
<dbReference type="EMBL" id="BMZE01000005">
    <property type="protein sequence ID" value="GHA37884.1"/>
    <property type="molecule type" value="Genomic_DNA"/>
</dbReference>
<dbReference type="GO" id="GO:0009881">
    <property type="term" value="F:photoreceptor activity"/>
    <property type="evidence" value="ECO:0007669"/>
    <property type="project" value="UniProtKB-KW"/>
</dbReference>
<dbReference type="InterPro" id="IPR013515">
    <property type="entry name" value="Phytochrome_cen-reg"/>
</dbReference>
<protein>
    <recommendedName>
        <fullName evidence="3">histidine kinase</fullName>
        <ecNumber evidence="3">2.7.13.3</ecNumber>
    </recommendedName>
</protein>
<dbReference type="FunFam" id="3.30.565.10:FF:000006">
    <property type="entry name" value="Sensor histidine kinase WalK"/>
    <property type="match status" value="1"/>
</dbReference>
<dbReference type="InterPro" id="IPR003018">
    <property type="entry name" value="GAF"/>
</dbReference>
<dbReference type="SUPFAM" id="SSF55781">
    <property type="entry name" value="GAF domain-like"/>
    <property type="match status" value="2"/>
</dbReference>
<comment type="catalytic activity">
    <reaction evidence="1">
        <text>ATP + protein L-histidine = ADP + protein N-phospho-L-histidine.</text>
        <dbReference type="EC" id="2.7.13.3"/>
    </reaction>
</comment>
<dbReference type="InterPro" id="IPR003661">
    <property type="entry name" value="HisK_dim/P_dom"/>
</dbReference>
<dbReference type="PRINTS" id="PR00344">
    <property type="entry name" value="BCTRLSENSOR"/>
</dbReference>
<dbReference type="SUPFAM" id="SSF55785">
    <property type="entry name" value="PYP-like sensor domain (PAS domain)"/>
    <property type="match status" value="1"/>
</dbReference>
<dbReference type="PROSITE" id="PS50046">
    <property type="entry name" value="PHYTOCHROME_2"/>
    <property type="match status" value="1"/>
</dbReference>
<evidence type="ECO:0000256" key="5">
    <source>
        <dbReference type="ARBA" id="ARBA00022553"/>
    </source>
</evidence>
<dbReference type="Pfam" id="PF08446">
    <property type="entry name" value="PAS_2"/>
    <property type="match status" value="1"/>
</dbReference>
<dbReference type="InterPro" id="IPR029016">
    <property type="entry name" value="GAF-like_dom_sf"/>
</dbReference>
<dbReference type="GO" id="GO:0006355">
    <property type="term" value="P:regulation of DNA-templated transcription"/>
    <property type="evidence" value="ECO:0007669"/>
    <property type="project" value="InterPro"/>
</dbReference>
<dbReference type="InterPro" id="IPR036097">
    <property type="entry name" value="HisK_dim/P_sf"/>
</dbReference>
<dbReference type="InterPro" id="IPR013654">
    <property type="entry name" value="PAS_2"/>
</dbReference>
<dbReference type="CDD" id="cd00082">
    <property type="entry name" value="HisKA"/>
    <property type="match status" value="1"/>
</dbReference>
<dbReference type="Gene3D" id="3.30.450.270">
    <property type="match status" value="1"/>
</dbReference>
<evidence type="ECO:0000256" key="8">
    <source>
        <dbReference type="ARBA" id="ARBA00022777"/>
    </source>
</evidence>
<dbReference type="GO" id="GO:0030295">
    <property type="term" value="F:protein kinase activator activity"/>
    <property type="evidence" value="ECO:0007669"/>
    <property type="project" value="TreeGrafter"/>
</dbReference>
<keyword evidence="14" id="KW-1185">Reference proteome</keyword>
<dbReference type="Gene3D" id="3.30.450.20">
    <property type="entry name" value="PAS domain"/>
    <property type="match status" value="1"/>
</dbReference>
<reference evidence="13" key="1">
    <citation type="journal article" date="2014" name="Int. J. Syst. Evol. Microbiol.">
        <title>Complete genome sequence of Corynebacterium casei LMG S-19264T (=DSM 44701T), isolated from a smear-ripened cheese.</title>
        <authorList>
            <consortium name="US DOE Joint Genome Institute (JGI-PGF)"/>
            <person name="Walter F."/>
            <person name="Albersmeier A."/>
            <person name="Kalinowski J."/>
            <person name="Ruckert C."/>
        </authorList>
    </citation>
    <scope>NUCLEOTIDE SEQUENCE</scope>
    <source>
        <strain evidence="13">KCTC 32437</strain>
    </source>
</reference>
<dbReference type="AlphaFoldDB" id="A0A918SGE9"/>
<name>A0A918SGE9_9HYPH</name>
<evidence type="ECO:0000256" key="3">
    <source>
        <dbReference type="ARBA" id="ARBA00012438"/>
    </source>
</evidence>
<dbReference type="Gene3D" id="3.30.450.40">
    <property type="match status" value="1"/>
</dbReference>
<evidence type="ECO:0000259" key="12">
    <source>
        <dbReference type="PROSITE" id="PS50109"/>
    </source>
</evidence>
<dbReference type="SMART" id="SM00065">
    <property type="entry name" value="GAF"/>
    <property type="match status" value="1"/>
</dbReference>
<keyword evidence="9" id="KW-0157">Chromophore</keyword>
<dbReference type="Gene3D" id="1.10.287.130">
    <property type="match status" value="1"/>
</dbReference>
<evidence type="ECO:0000256" key="6">
    <source>
        <dbReference type="ARBA" id="ARBA00022606"/>
    </source>
</evidence>
<dbReference type="Pfam" id="PF02518">
    <property type="entry name" value="HATPase_c"/>
    <property type="match status" value="1"/>
</dbReference>
<evidence type="ECO:0000256" key="1">
    <source>
        <dbReference type="ARBA" id="ARBA00000085"/>
    </source>
</evidence>
<accession>A0A918SGE9</accession>
<keyword evidence="8 13" id="KW-0418">Kinase</keyword>
<keyword evidence="7" id="KW-0808">Transferase</keyword>
<dbReference type="GO" id="GO:0000155">
    <property type="term" value="F:phosphorelay sensor kinase activity"/>
    <property type="evidence" value="ECO:0007669"/>
    <property type="project" value="InterPro"/>
</dbReference>
<dbReference type="Gene3D" id="3.30.565.10">
    <property type="entry name" value="Histidine kinase-like ATPase, C-terminal domain"/>
    <property type="match status" value="1"/>
</dbReference>
<keyword evidence="4" id="KW-0600">Photoreceptor protein</keyword>
<evidence type="ECO:0000256" key="4">
    <source>
        <dbReference type="ARBA" id="ARBA00022543"/>
    </source>
</evidence>
<evidence type="ECO:0000256" key="9">
    <source>
        <dbReference type="ARBA" id="ARBA00022991"/>
    </source>
</evidence>
<dbReference type="GO" id="GO:0009584">
    <property type="term" value="P:detection of visible light"/>
    <property type="evidence" value="ECO:0007669"/>
    <property type="project" value="InterPro"/>
</dbReference>
<sequence length="724" mass="79830">MSSASVTVDNCAAEPIRVPGGIQPHGALLVIGPGGRIIQRSANAAEFLDGEVTKLDELPDVVGEWANSDTSTLLQSISYRDRNFQVSGHRSDQGLIVEFESPPDDEAAALDKIYPRLQSLADAIGQIEDLGEVAQIVTDEVRDIIGYDRVMVYSFDRDWHGTVIAESLGGALESYLDLRFPASDIPAQARELYRTNPLRIIPDANYEPVPLDPVLNPTDGRPLDLSFAGLRSVSPIHLQYMRNMGTYASMSVSIIVDDQLWGLISCHSLESKRVSPQVRAACNFIAKLASLRISSVVRGAHAARRIELKRQETELVARLSAARDIPEALAQNGRPWLALTGATGAAVVTEKSVRTAGAVPPLDTLVRLADWLGGQEINGVFATEHLGDHWAEGADVTDTASGLLAIPISQLHPSFVMWFRPEVVSTVTWGGDPRKPMDAKTLTPRTSFAQWKQEVTGTSVPWTNAETESADDFRNALLNFILLRAEERAELSNELERSNKELESFSYSVSHDLRAPFRHIVGFAELLMERERNLDEKSRHYLQNITDAALSAGRLVDDLLSFSQLGRARVEKSRVDMNKLVSEVQRSLEPDINGRNVRWDVGDLPRAFGDGSLLRQALHNLVDNALKYSQNRDPAVIRISGDVEGNTVRYEIADNGVGFDMTYVEKLFGVFQRLHRVEDFPGTGIGLALVKRIVDRHGGRVEARGKVNEGAVFSILLPLTDKER</sequence>
<keyword evidence="5" id="KW-0597">Phosphoprotein</keyword>